<dbReference type="OrthoDB" id="272778at2759"/>
<dbReference type="AlphaFoldDB" id="A0A4T0X3E4"/>
<name>A0A4T0X3E4_9ASCO</name>
<evidence type="ECO:0000256" key="3">
    <source>
        <dbReference type="ARBA" id="ARBA00022989"/>
    </source>
</evidence>
<reference evidence="7 8" key="1">
    <citation type="journal article" date="2019" name="Front. Genet.">
        <title>Whole-Genome Sequencing of the Opportunistic Yeast Pathogen Candida inconspicua Uncovers Its Hybrid Origin.</title>
        <authorList>
            <person name="Mixao V."/>
            <person name="Hansen A.P."/>
            <person name="Saus E."/>
            <person name="Boekhout T."/>
            <person name="Lass-Florl C."/>
            <person name="Gabaldon T."/>
        </authorList>
    </citation>
    <scope>NUCLEOTIDE SEQUENCE [LARGE SCALE GENOMIC DNA]</scope>
    <source>
        <strain evidence="7 8">CBS 180</strain>
    </source>
</reference>
<keyword evidence="3 6" id="KW-1133">Transmembrane helix</keyword>
<feature type="transmembrane region" description="Helical" evidence="6">
    <location>
        <begin position="91"/>
        <end position="112"/>
    </location>
</feature>
<evidence type="ECO:0000256" key="5">
    <source>
        <dbReference type="SAM" id="MobiDB-lite"/>
    </source>
</evidence>
<evidence type="ECO:0000256" key="6">
    <source>
        <dbReference type="SAM" id="Phobius"/>
    </source>
</evidence>
<sequence length="277" mass="32081">MTAQLPQGFRYLRLSEYIAIALIAIPFFISILDLKPYFLFAWDPFISRWNQYWRLILIQLQFQNQSEVALSSILVMIHLKGLERVFGSLRMAKILLLLWMYNLITITIISLATNQIGFNLFVPSGPFGILFALYYPYEKYIPKTYLIVFDFRSSTRYKPLGEDIIIHISDKFTAQLMYLLLMLNEGFCSFVVSLSGYFIGYLYFNGLIPIGDESLGFVDRLYYHFKHKAVPRITLLSATDTTASIVDDEEEDDNVASREETPVPPRTIGQQMMDTFT</sequence>
<gene>
    <name evidence="7" type="ORF">CANINC_002060</name>
</gene>
<evidence type="ECO:0000256" key="4">
    <source>
        <dbReference type="ARBA" id="ARBA00023136"/>
    </source>
</evidence>
<evidence type="ECO:0000313" key="7">
    <source>
        <dbReference type="EMBL" id="TID29264.1"/>
    </source>
</evidence>
<accession>A0A4T0X3E4</accession>
<evidence type="ECO:0000313" key="8">
    <source>
        <dbReference type="Proteomes" id="UP000307173"/>
    </source>
</evidence>
<evidence type="ECO:0000256" key="2">
    <source>
        <dbReference type="ARBA" id="ARBA00022692"/>
    </source>
</evidence>
<dbReference type="PANTHER" id="PTHR43066">
    <property type="entry name" value="RHOMBOID-RELATED PROTEIN"/>
    <property type="match status" value="1"/>
</dbReference>
<comment type="caution">
    <text evidence="7">The sequence shown here is derived from an EMBL/GenBank/DDBJ whole genome shotgun (WGS) entry which is preliminary data.</text>
</comment>
<dbReference type="STRING" id="52247.A0A4T0X3E4"/>
<feature type="transmembrane region" description="Helical" evidence="6">
    <location>
        <begin position="12"/>
        <end position="32"/>
    </location>
</feature>
<feature type="transmembrane region" description="Helical" evidence="6">
    <location>
        <begin position="118"/>
        <end position="137"/>
    </location>
</feature>
<keyword evidence="2 6" id="KW-0812">Transmembrane</keyword>
<proteinExistence type="predicted"/>
<feature type="region of interest" description="Disordered" evidence="5">
    <location>
        <begin position="247"/>
        <end position="277"/>
    </location>
</feature>
<dbReference type="GO" id="GO:0016020">
    <property type="term" value="C:membrane"/>
    <property type="evidence" value="ECO:0007669"/>
    <property type="project" value="UniProtKB-SubCell"/>
</dbReference>
<protein>
    <recommendedName>
        <fullName evidence="9">Peptidase S54 rhomboid domain-containing protein</fullName>
    </recommendedName>
</protein>
<evidence type="ECO:0000256" key="1">
    <source>
        <dbReference type="ARBA" id="ARBA00004141"/>
    </source>
</evidence>
<evidence type="ECO:0008006" key="9">
    <source>
        <dbReference type="Google" id="ProtNLM"/>
    </source>
</evidence>
<comment type="subcellular location">
    <subcellularLocation>
        <location evidence="1">Membrane</location>
        <topology evidence="1">Multi-pass membrane protein</topology>
    </subcellularLocation>
</comment>
<dbReference type="EMBL" id="SELW01000326">
    <property type="protein sequence ID" value="TID29264.1"/>
    <property type="molecule type" value="Genomic_DNA"/>
</dbReference>
<feature type="compositionally biased region" description="Polar residues" evidence="5">
    <location>
        <begin position="268"/>
        <end position="277"/>
    </location>
</feature>
<dbReference type="PANTHER" id="PTHR43066:SF21">
    <property type="entry name" value="UBIQUITIN-ASSOCIATED DOMAIN-CONTAINING PROTEIN 2"/>
    <property type="match status" value="1"/>
</dbReference>
<organism evidence="7 8">
    <name type="scientific">Pichia inconspicua</name>
    <dbReference type="NCBI Taxonomy" id="52247"/>
    <lineage>
        <taxon>Eukaryota</taxon>
        <taxon>Fungi</taxon>
        <taxon>Dikarya</taxon>
        <taxon>Ascomycota</taxon>
        <taxon>Saccharomycotina</taxon>
        <taxon>Pichiomycetes</taxon>
        <taxon>Pichiales</taxon>
        <taxon>Pichiaceae</taxon>
        <taxon>Pichia</taxon>
    </lineage>
</organism>
<dbReference type="Proteomes" id="UP000307173">
    <property type="component" value="Unassembled WGS sequence"/>
</dbReference>
<keyword evidence="4 6" id="KW-0472">Membrane</keyword>
<dbReference type="GO" id="GO:0004252">
    <property type="term" value="F:serine-type endopeptidase activity"/>
    <property type="evidence" value="ECO:0007669"/>
    <property type="project" value="TreeGrafter"/>
</dbReference>
<dbReference type="SUPFAM" id="SSF144091">
    <property type="entry name" value="Rhomboid-like"/>
    <property type="match status" value="1"/>
</dbReference>
<keyword evidence="8" id="KW-1185">Reference proteome</keyword>
<feature type="transmembrane region" description="Helical" evidence="6">
    <location>
        <begin position="176"/>
        <end position="204"/>
    </location>
</feature>
<dbReference type="InterPro" id="IPR035952">
    <property type="entry name" value="Rhomboid-like_sf"/>
</dbReference>